<protein>
    <recommendedName>
        <fullName evidence="2">DUF6318 domain-containing protein</fullName>
    </recommendedName>
</protein>
<dbReference type="Proteomes" id="UP000822993">
    <property type="component" value="Unassembled WGS sequence"/>
</dbReference>
<gene>
    <name evidence="3" type="ORF">H9623_12270</name>
</gene>
<accession>A0A9D5UAQ7</accession>
<feature type="region of interest" description="Disordered" evidence="1">
    <location>
        <begin position="42"/>
        <end position="67"/>
    </location>
</feature>
<sequence>MGLQGVFARVRGRGFVVGVLLVGLLAGCSSGAPVVEPSLPVVSQAPSPVPSPSPTGPVKPERPADMERTDEVGAAAAAVYFLELYPYVKGTADLEEWQVISFPEGCEFCTNLADSATEIARAEQTFMGGEVVAQASKVYPLDTLYGAFPLDVKVDQAKLSIVAKDGTVVSAEPATSVVLRVVVAHDGTAWRLMDVGEGNAS</sequence>
<evidence type="ECO:0000313" key="4">
    <source>
        <dbReference type="Proteomes" id="UP000822993"/>
    </source>
</evidence>
<evidence type="ECO:0000313" key="3">
    <source>
        <dbReference type="EMBL" id="MBE7701075.1"/>
    </source>
</evidence>
<reference evidence="3 4" key="1">
    <citation type="submission" date="2020-08" db="EMBL/GenBank/DDBJ databases">
        <title>A Genomic Blueprint of the Chicken Gut Microbiome.</title>
        <authorList>
            <person name="Gilroy R."/>
            <person name="Ravi A."/>
            <person name="Getino M."/>
            <person name="Pursley I."/>
            <person name="Horton D.L."/>
            <person name="Alikhan N.-F."/>
            <person name="Baker D."/>
            <person name="Gharbi K."/>
            <person name="Hall N."/>
            <person name="Watson M."/>
            <person name="Adriaenssens E.M."/>
            <person name="Foster-Nyarko E."/>
            <person name="Jarju S."/>
            <person name="Secka A."/>
            <person name="Antonio M."/>
            <person name="Oren A."/>
            <person name="Chaudhuri R."/>
            <person name="La Ragione R.M."/>
            <person name="Hildebrand F."/>
            <person name="Pallen M.J."/>
        </authorList>
    </citation>
    <scope>NUCLEOTIDE SEQUENCE [LARGE SCALE GENOMIC DNA]</scope>
    <source>
        <strain evidence="3 4">Sa1BUA8</strain>
    </source>
</reference>
<evidence type="ECO:0000259" key="2">
    <source>
        <dbReference type="Pfam" id="PF19843"/>
    </source>
</evidence>
<dbReference type="Pfam" id="PF19843">
    <property type="entry name" value="DUF6318"/>
    <property type="match status" value="1"/>
</dbReference>
<proteinExistence type="predicted"/>
<organism evidence="3 4">
    <name type="scientific">Oerskovia douganii</name>
    <dbReference type="NCBI Taxonomy" id="2762210"/>
    <lineage>
        <taxon>Bacteria</taxon>
        <taxon>Bacillati</taxon>
        <taxon>Actinomycetota</taxon>
        <taxon>Actinomycetes</taxon>
        <taxon>Micrococcales</taxon>
        <taxon>Cellulomonadaceae</taxon>
        <taxon>Oerskovia</taxon>
    </lineage>
</organism>
<feature type="domain" description="DUF6318" evidence="2">
    <location>
        <begin position="59"/>
        <end position="193"/>
    </location>
</feature>
<dbReference type="EMBL" id="JACSPN010000015">
    <property type="protein sequence ID" value="MBE7701075.1"/>
    <property type="molecule type" value="Genomic_DNA"/>
</dbReference>
<evidence type="ECO:0000256" key="1">
    <source>
        <dbReference type="SAM" id="MobiDB-lite"/>
    </source>
</evidence>
<dbReference type="RefSeq" id="WP_193720334.1">
    <property type="nucleotide sequence ID" value="NZ_JACSPN010000015.1"/>
</dbReference>
<name>A0A9D5UAQ7_9CELL</name>
<keyword evidence="4" id="KW-1185">Reference proteome</keyword>
<dbReference type="AlphaFoldDB" id="A0A9D5UAQ7"/>
<comment type="caution">
    <text evidence="3">The sequence shown here is derived from an EMBL/GenBank/DDBJ whole genome shotgun (WGS) entry which is preliminary data.</text>
</comment>
<dbReference type="InterPro" id="IPR046281">
    <property type="entry name" value="DUF6318"/>
</dbReference>
<feature type="compositionally biased region" description="Pro residues" evidence="1">
    <location>
        <begin position="47"/>
        <end position="57"/>
    </location>
</feature>